<feature type="region of interest" description="Disordered" evidence="2">
    <location>
        <begin position="52"/>
        <end position="140"/>
    </location>
</feature>
<feature type="compositionally biased region" description="Low complexity" evidence="2">
    <location>
        <begin position="101"/>
        <end position="111"/>
    </location>
</feature>
<dbReference type="GO" id="GO:0045892">
    <property type="term" value="P:negative regulation of DNA-templated transcription"/>
    <property type="evidence" value="ECO:0007669"/>
    <property type="project" value="InterPro"/>
</dbReference>
<keyword evidence="1" id="KW-0175">Coiled coil</keyword>
<proteinExistence type="predicted"/>
<name>A7SG11_NEMVE</name>
<organism evidence="3 4">
    <name type="scientific">Nematostella vectensis</name>
    <name type="common">Starlet sea anemone</name>
    <dbReference type="NCBI Taxonomy" id="45351"/>
    <lineage>
        <taxon>Eukaryota</taxon>
        <taxon>Metazoa</taxon>
        <taxon>Cnidaria</taxon>
        <taxon>Anthozoa</taxon>
        <taxon>Hexacorallia</taxon>
        <taxon>Actiniaria</taxon>
        <taxon>Edwardsiidae</taxon>
        <taxon>Nematostella</taxon>
    </lineage>
</organism>
<dbReference type="Proteomes" id="UP000001593">
    <property type="component" value="Unassembled WGS sequence"/>
</dbReference>
<evidence type="ECO:0000313" key="3">
    <source>
        <dbReference type="EMBL" id="EDO37356.1"/>
    </source>
</evidence>
<feature type="compositionally biased region" description="Polar residues" evidence="2">
    <location>
        <begin position="79"/>
        <end position="89"/>
    </location>
</feature>
<keyword evidence="4" id="KW-1185">Reference proteome</keyword>
<evidence type="ECO:0000256" key="2">
    <source>
        <dbReference type="SAM" id="MobiDB-lite"/>
    </source>
</evidence>
<dbReference type="STRING" id="45351.A7SG11"/>
<feature type="compositionally biased region" description="Polar residues" evidence="2">
    <location>
        <begin position="52"/>
        <end position="62"/>
    </location>
</feature>
<dbReference type="InParanoid" id="A7SG11"/>
<dbReference type="GO" id="GO:0042754">
    <property type="term" value="P:negative regulation of circadian rhythm"/>
    <property type="evidence" value="ECO:0007669"/>
    <property type="project" value="InterPro"/>
</dbReference>
<dbReference type="InterPro" id="IPR031602">
    <property type="entry name" value="CIPC"/>
</dbReference>
<dbReference type="EMBL" id="DS469648">
    <property type="protein sequence ID" value="EDO37356.1"/>
    <property type="molecule type" value="Genomic_DNA"/>
</dbReference>
<evidence type="ECO:0000256" key="1">
    <source>
        <dbReference type="SAM" id="Coils"/>
    </source>
</evidence>
<feature type="region of interest" description="Disordered" evidence="2">
    <location>
        <begin position="196"/>
        <end position="219"/>
    </location>
</feature>
<feature type="compositionally biased region" description="Basic residues" evidence="2">
    <location>
        <begin position="112"/>
        <end position="135"/>
    </location>
</feature>
<feature type="coiled-coil region" evidence="1">
    <location>
        <begin position="154"/>
        <end position="188"/>
    </location>
</feature>
<dbReference type="PANTHER" id="PTHR34648:SF1">
    <property type="entry name" value="CLOCK-INTERACTING PACEMAKER"/>
    <property type="match status" value="1"/>
</dbReference>
<accession>A7SG11</accession>
<dbReference type="PANTHER" id="PTHR34648">
    <property type="entry name" value="CLOCK-INTERACTING PACEMAKER"/>
    <property type="match status" value="1"/>
</dbReference>
<dbReference type="AlphaFoldDB" id="A7SG11"/>
<reference evidence="3 4" key="1">
    <citation type="journal article" date="2007" name="Science">
        <title>Sea anemone genome reveals ancestral eumetazoan gene repertoire and genomic organization.</title>
        <authorList>
            <person name="Putnam N.H."/>
            <person name="Srivastava M."/>
            <person name="Hellsten U."/>
            <person name="Dirks B."/>
            <person name="Chapman J."/>
            <person name="Salamov A."/>
            <person name="Terry A."/>
            <person name="Shapiro H."/>
            <person name="Lindquist E."/>
            <person name="Kapitonov V.V."/>
            <person name="Jurka J."/>
            <person name="Genikhovich G."/>
            <person name="Grigoriev I.V."/>
            <person name="Lucas S.M."/>
            <person name="Steele R.E."/>
            <person name="Finnerty J.R."/>
            <person name="Technau U."/>
            <person name="Martindale M.Q."/>
            <person name="Rokhsar D.S."/>
        </authorList>
    </citation>
    <scope>NUCLEOTIDE SEQUENCE [LARGE SCALE GENOMIC DNA]</scope>
    <source>
        <strain evidence="4">CH2 X CH6</strain>
    </source>
</reference>
<dbReference type="Pfam" id="PF15800">
    <property type="entry name" value="CiPC"/>
    <property type="match status" value="1"/>
</dbReference>
<protein>
    <submittedName>
        <fullName evidence="3">Uncharacterized protein</fullName>
    </submittedName>
</protein>
<evidence type="ECO:0000313" key="4">
    <source>
        <dbReference type="Proteomes" id="UP000001593"/>
    </source>
</evidence>
<gene>
    <name evidence="3" type="ORF">NEMVEDRAFT_v1g245026</name>
</gene>
<feature type="compositionally biased region" description="Polar residues" evidence="2">
    <location>
        <begin position="202"/>
        <end position="219"/>
    </location>
</feature>
<dbReference type="HOGENOM" id="CLU_1262889_0_0_1"/>
<sequence length="219" mass="24779">MTTIRWVRFRLKSSDCAMVTGPVKQISNQLSENFKKGSVLVYNRLPVNGHLTSLSESSNGHTDQCKSHHGHKSYDHQPKQNGHYTNGYSKNLKRSSEHDSSSACHSDNSSAPKKHHRSHGHSKKGHHHRSHHNKKNNQQDRFSRTANALKQAGLLELTLQTAQLMQENDQLQKEIDKLQEQTISFSKTLQAQLEDKLKESSKLPTGRTNGYSTNHTKDG</sequence>